<dbReference type="Gene3D" id="3.20.20.80">
    <property type="entry name" value="Glycosidases"/>
    <property type="match status" value="1"/>
</dbReference>
<dbReference type="STRING" id="180332.GCA_000797495_03015"/>
<dbReference type="EC" id="3.2.1.177" evidence="6"/>
<reference evidence="6 7" key="1">
    <citation type="journal article" date="2019" name="Anaerobe">
        <title>Detection of Robinsoniella peoriensis in multiple bone samples of a trauma patient.</title>
        <authorList>
            <person name="Schrottner P."/>
            <person name="Hartwich K."/>
            <person name="Bunk B."/>
            <person name="Schober I."/>
            <person name="Helbig S."/>
            <person name="Rudolph W.W."/>
            <person name="Gunzer F."/>
        </authorList>
    </citation>
    <scope>NUCLEOTIDE SEQUENCE [LARGE SCALE GENOMIC DNA]</scope>
    <source>
        <strain evidence="6 7">DSM 106044</strain>
    </source>
</reference>
<gene>
    <name evidence="6" type="primary">yicI_10</name>
    <name evidence="6" type="ORF">DSM106044_05659</name>
</gene>
<dbReference type="Proteomes" id="UP000306509">
    <property type="component" value="Unassembled WGS sequence"/>
</dbReference>
<dbReference type="InterPro" id="IPR000322">
    <property type="entry name" value="Glyco_hydro_31_TIM"/>
</dbReference>
<dbReference type="InterPro" id="IPR051816">
    <property type="entry name" value="Glycosyl_Hydrolase_31"/>
</dbReference>
<accession>A0A4U8PZB6</accession>
<dbReference type="GO" id="GO:0005975">
    <property type="term" value="P:carbohydrate metabolic process"/>
    <property type="evidence" value="ECO:0007669"/>
    <property type="project" value="InterPro"/>
</dbReference>
<evidence type="ECO:0000256" key="1">
    <source>
        <dbReference type="ARBA" id="ARBA00007806"/>
    </source>
</evidence>
<evidence type="ECO:0000259" key="3">
    <source>
        <dbReference type="Pfam" id="PF01055"/>
    </source>
</evidence>
<evidence type="ECO:0000313" key="6">
    <source>
        <dbReference type="EMBL" id="TLC97576.1"/>
    </source>
</evidence>
<dbReference type="InterPro" id="IPR011013">
    <property type="entry name" value="Gal_mutarotase_sf_dom"/>
</dbReference>
<organism evidence="6 7">
    <name type="scientific">Robinsoniella peoriensis</name>
    <dbReference type="NCBI Taxonomy" id="180332"/>
    <lineage>
        <taxon>Bacteria</taxon>
        <taxon>Bacillati</taxon>
        <taxon>Bacillota</taxon>
        <taxon>Clostridia</taxon>
        <taxon>Lachnospirales</taxon>
        <taxon>Lachnospiraceae</taxon>
        <taxon>Robinsoniella</taxon>
    </lineage>
</organism>
<feature type="domain" description="Glycoside hydrolase family 31 TIM barrel" evidence="3">
    <location>
        <begin position="238"/>
        <end position="588"/>
    </location>
</feature>
<dbReference type="Pfam" id="PF01055">
    <property type="entry name" value="Glyco_hydro_31_2nd"/>
    <property type="match status" value="1"/>
</dbReference>
<feature type="domain" description="DUF5110" evidence="4">
    <location>
        <begin position="708"/>
        <end position="767"/>
    </location>
</feature>
<dbReference type="SUPFAM" id="SSF51445">
    <property type="entry name" value="(Trans)glycosidases"/>
    <property type="match status" value="1"/>
</dbReference>
<keyword evidence="2 6" id="KW-0378">Hydrolase</keyword>
<dbReference type="GO" id="GO:0061634">
    <property type="term" value="F:alpha-D-xyloside xylohydrolase"/>
    <property type="evidence" value="ECO:0007669"/>
    <property type="project" value="UniProtKB-EC"/>
</dbReference>
<dbReference type="GO" id="GO:0030246">
    <property type="term" value="F:carbohydrate binding"/>
    <property type="evidence" value="ECO:0007669"/>
    <property type="project" value="InterPro"/>
</dbReference>
<evidence type="ECO:0000259" key="4">
    <source>
        <dbReference type="Pfam" id="PF17137"/>
    </source>
</evidence>
<keyword evidence="7" id="KW-1185">Reference proteome</keyword>
<comment type="similarity">
    <text evidence="1 2">Belongs to the glycosyl hydrolase 31 family.</text>
</comment>
<evidence type="ECO:0000259" key="5">
    <source>
        <dbReference type="Pfam" id="PF21365"/>
    </source>
</evidence>
<dbReference type="InterPro" id="IPR017853">
    <property type="entry name" value="GH"/>
</dbReference>
<dbReference type="AlphaFoldDB" id="A0A4U8PZB6"/>
<dbReference type="Gene3D" id="2.60.40.1760">
    <property type="entry name" value="glycosyl hydrolase (family 31)"/>
    <property type="match status" value="1"/>
</dbReference>
<feature type="domain" description="Glycosyl hydrolase family 31 C-terminal" evidence="5">
    <location>
        <begin position="597"/>
        <end position="694"/>
    </location>
</feature>
<keyword evidence="2 6" id="KW-0326">Glycosidase</keyword>
<name>A0A4U8PZB6_9FIRM</name>
<dbReference type="InterPro" id="IPR033403">
    <property type="entry name" value="DUF5110"/>
</dbReference>
<dbReference type="InterPro" id="IPR048395">
    <property type="entry name" value="Glyco_hydro_31_C"/>
</dbReference>
<dbReference type="Pfam" id="PF17137">
    <property type="entry name" value="DUF5110"/>
    <property type="match status" value="1"/>
</dbReference>
<evidence type="ECO:0000256" key="2">
    <source>
        <dbReference type="RuleBase" id="RU361185"/>
    </source>
</evidence>
<dbReference type="SUPFAM" id="SSF51011">
    <property type="entry name" value="Glycosyl hydrolase domain"/>
    <property type="match status" value="1"/>
</dbReference>
<dbReference type="Pfam" id="PF21365">
    <property type="entry name" value="Glyco_hydro_31_3rd"/>
    <property type="match status" value="1"/>
</dbReference>
<comment type="caution">
    <text evidence="6">The sequence shown here is derived from an EMBL/GenBank/DDBJ whole genome shotgun (WGS) entry which is preliminary data.</text>
</comment>
<dbReference type="SUPFAM" id="SSF74650">
    <property type="entry name" value="Galactose mutarotase-like"/>
    <property type="match status" value="1"/>
</dbReference>
<dbReference type="Gene3D" id="2.60.40.1180">
    <property type="entry name" value="Golgi alpha-mannosidase II"/>
    <property type="match status" value="2"/>
</dbReference>
<dbReference type="CDD" id="cd14752">
    <property type="entry name" value="GH31_N"/>
    <property type="match status" value="1"/>
</dbReference>
<sequence>MGISMNTSPQYAMGISMNTSPQYAMGISMNREVSHITRVVLTPDGKLREPGMAIVSKKEYETLVLDQDTNEDVAFTRRGVPLIAQKSFEFQNREIFQYVIEGKKAKIVTKKTIDGERSFIENAASIKTGDAFSGTLKFAIDEDEAIYGLGQQEQGTYNYRGVKEYLYQNNMQIPMPVFLSSKGYAILLDADCLMAYEEADNMITLNFDAVDQMSYYVITGDGFDALIAGIRELTGTAVMLPRWAFGYIQSRERYITQEDILATREEFEKRDIPVSCMVLDWKSWAEGQWGNKFVDKERFPNLKEMTDKLHEKDTAFMISIWPNMNKGCDNNQEMMDAGKLLANLSTYDAFDPEARDLYWKQCERELFKSGADAWWCDSTEPFTPDWNGLEKRSEEERYELARENLTRYFDARKANNYALVHAKGIYEHQRASDNKKRVANLTRSGSLSIQQYGTILWSGDIMATWEVFRNQIAEGLSMCMSGIPYWTLDIGAFFAGSTQGFRRFCGVEEGEAPWFWHGLFEKGTDDFGYRELYTRWLQFGTFLPVMRSHGTDTYREPWYFGEPGTEYYDTIVDYIKLRYEMLPYTYSLAHKVEADDYTILRSLMFDFNKDINVREISGEFMYGPSYLVCPVTRAMEYGPENSKLDGKTTWKVYLPEGACWYHQKTKEVLNGGQNLEVEAPINWQPVFIKAGSILPLSKKCMKDGTADTIEVYEGQDGSFDYYLDNGVDYQYEEGNYALIPIRYEEKQKCVMLNDVEGNYSYPQEFDVKFFRLDGMVLVKHICYEGKGMRIDFHEINE</sequence>
<dbReference type="EMBL" id="QGQD01000118">
    <property type="protein sequence ID" value="TLC97576.1"/>
    <property type="molecule type" value="Genomic_DNA"/>
</dbReference>
<dbReference type="PANTHER" id="PTHR43863:SF2">
    <property type="entry name" value="MALTASE-GLUCOAMYLASE"/>
    <property type="match status" value="1"/>
</dbReference>
<evidence type="ECO:0000313" key="7">
    <source>
        <dbReference type="Proteomes" id="UP000306509"/>
    </source>
</evidence>
<protein>
    <submittedName>
        <fullName evidence="6">Alpha-xylosidase</fullName>
        <ecNumber evidence="6">3.2.1.177</ecNumber>
    </submittedName>
</protein>
<dbReference type="InterPro" id="IPR013780">
    <property type="entry name" value="Glyco_hydro_b"/>
</dbReference>
<dbReference type="PANTHER" id="PTHR43863">
    <property type="entry name" value="HYDROLASE, PUTATIVE (AFU_ORTHOLOGUE AFUA_1G03140)-RELATED"/>
    <property type="match status" value="1"/>
</dbReference>
<proteinExistence type="inferred from homology"/>
<dbReference type="CDD" id="cd06591">
    <property type="entry name" value="GH31_xylosidase_XylS"/>
    <property type="match status" value="1"/>
</dbReference>